<organism evidence="2 3">
    <name type="scientific">Cudoniella acicularis</name>
    <dbReference type="NCBI Taxonomy" id="354080"/>
    <lineage>
        <taxon>Eukaryota</taxon>
        <taxon>Fungi</taxon>
        <taxon>Dikarya</taxon>
        <taxon>Ascomycota</taxon>
        <taxon>Pezizomycotina</taxon>
        <taxon>Leotiomycetes</taxon>
        <taxon>Helotiales</taxon>
        <taxon>Tricladiaceae</taxon>
        <taxon>Cudoniella</taxon>
    </lineage>
</organism>
<dbReference type="OrthoDB" id="3485856at2759"/>
<name>A0A8H4W4R2_9HELO</name>
<gene>
    <name evidence="2" type="ORF">G7Y89_g4671</name>
</gene>
<evidence type="ECO:0000313" key="2">
    <source>
        <dbReference type="EMBL" id="KAF4633446.1"/>
    </source>
</evidence>
<dbReference type="Proteomes" id="UP000566819">
    <property type="component" value="Unassembled WGS sequence"/>
</dbReference>
<feature type="region of interest" description="Disordered" evidence="1">
    <location>
        <begin position="1"/>
        <end position="48"/>
    </location>
</feature>
<proteinExistence type="predicted"/>
<keyword evidence="3" id="KW-1185">Reference proteome</keyword>
<accession>A0A8H4W4R2</accession>
<evidence type="ECO:0000256" key="1">
    <source>
        <dbReference type="SAM" id="MobiDB-lite"/>
    </source>
</evidence>
<feature type="compositionally biased region" description="Polar residues" evidence="1">
    <location>
        <begin position="406"/>
        <end position="419"/>
    </location>
</feature>
<feature type="region of interest" description="Disordered" evidence="1">
    <location>
        <begin position="343"/>
        <end position="429"/>
    </location>
</feature>
<evidence type="ECO:0000313" key="3">
    <source>
        <dbReference type="Proteomes" id="UP000566819"/>
    </source>
</evidence>
<dbReference type="EMBL" id="JAAMPI010000259">
    <property type="protein sequence ID" value="KAF4633446.1"/>
    <property type="molecule type" value="Genomic_DNA"/>
</dbReference>
<sequence>MAAPLQIDGRTYPQEPTSFSLDKATPPDKQIQLPLTPPTTDERFSPGSDRSAVASALQIFKQHQDHCLIDPWTSIQLKPTQYEHFLSQLKQHPALLSHGENKTRFDYDPISMLLSVRMPTPVHDFFTAFVADEISKQLEAISHRGDSSAEFAARIANGGCARIFLKEDNPDRDDQGTRVVHRREPDAQFQHRDAEYPGVVLEVSYSQDGKDLKKLAWDYIQYSNGDIKVVIGIDIKYSNTKEATLSVWRPRYIREDGEELEILEAEERTISQVCHLLHGHGAEANLGKAFRAGDGSFDNSTNVLCLSLDDFATDEISTNRHFGDSAEVNISYKKLAQFLNRAEEMQESREPTQGSRGHGAKSKRQTRKRKRSSSPFDQLRSADEAERQNQEAMAEERIDAADDDFSSGTLVETHGQQPRRSTRQKFGEA</sequence>
<protein>
    <submittedName>
        <fullName evidence="2">Uncharacterized protein</fullName>
    </submittedName>
</protein>
<feature type="compositionally biased region" description="Basic residues" evidence="1">
    <location>
        <begin position="358"/>
        <end position="372"/>
    </location>
</feature>
<dbReference type="AlphaFoldDB" id="A0A8H4W4R2"/>
<feature type="compositionally biased region" description="Basic and acidic residues" evidence="1">
    <location>
        <begin position="380"/>
        <end position="400"/>
    </location>
</feature>
<reference evidence="2 3" key="1">
    <citation type="submission" date="2020-03" db="EMBL/GenBank/DDBJ databases">
        <title>Draft Genome Sequence of Cudoniella acicularis.</title>
        <authorList>
            <person name="Buettner E."/>
            <person name="Kellner H."/>
        </authorList>
    </citation>
    <scope>NUCLEOTIDE SEQUENCE [LARGE SCALE GENOMIC DNA]</scope>
    <source>
        <strain evidence="2 3">DSM 108380</strain>
    </source>
</reference>
<comment type="caution">
    <text evidence="2">The sequence shown here is derived from an EMBL/GenBank/DDBJ whole genome shotgun (WGS) entry which is preliminary data.</text>
</comment>